<accession>A0ABS8WHT5</accession>
<organism evidence="2 3">
    <name type="scientific">Datura stramonium</name>
    <name type="common">Jimsonweed</name>
    <name type="synonym">Common thornapple</name>
    <dbReference type="NCBI Taxonomy" id="4076"/>
    <lineage>
        <taxon>Eukaryota</taxon>
        <taxon>Viridiplantae</taxon>
        <taxon>Streptophyta</taxon>
        <taxon>Embryophyta</taxon>
        <taxon>Tracheophyta</taxon>
        <taxon>Spermatophyta</taxon>
        <taxon>Magnoliopsida</taxon>
        <taxon>eudicotyledons</taxon>
        <taxon>Gunneridae</taxon>
        <taxon>Pentapetalae</taxon>
        <taxon>asterids</taxon>
        <taxon>lamiids</taxon>
        <taxon>Solanales</taxon>
        <taxon>Solanaceae</taxon>
        <taxon>Solanoideae</taxon>
        <taxon>Datureae</taxon>
        <taxon>Datura</taxon>
    </lineage>
</organism>
<keyword evidence="1" id="KW-1133">Transmembrane helix</keyword>
<dbReference type="EMBL" id="JACEIK010007008">
    <property type="protein sequence ID" value="MCE3049602.1"/>
    <property type="molecule type" value="Genomic_DNA"/>
</dbReference>
<evidence type="ECO:0000313" key="2">
    <source>
        <dbReference type="EMBL" id="MCE3049602.1"/>
    </source>
</evidence>
<gene>
    <name evidence="2" type="ORF">HAX54_045362</name>
</gene>
<keyword evidence="1" id="KW-0812">Transmembrane</keyword>
<protein>
    <submittedName>
        <fullName evidence="2">Uncharacterized protein</fullName>
    </submittedName>
</protein>
<keyword evidence="1" id="KW-0472">Membrane</keyword>
<reference evidence="2 3" key="1">
    <citation type="journal article" date="2021" name="BMC Genomics">
        <title>Datura genome reveals duplications of psychoactive alkaloid biosynthetic genes and high mutation rate following tissue culture.</title>
        <authorList>
            <person name="Rajewski A."/>
            <person name="Carter-House D."/>
            <person name="Stajich J."/>
            <person name="Litt A."/>
        </authorList>
    </citation>
    <scope>NUCLEOTIDE SEQUENCE [LARGE SCALE GENOMIC DNA]</scope>
    <source>
        <strain evidence="2">AR-01</strain>
    </source>
</reference>
<evidence type="ECO:0000313" key="3">
    <source>
        <dbReference type="Proteomes" id="UP000823775"/>
    </source>
</evidence>
<feature type="transmembrane region" description="Helical" evidence="1">
    <location>
        <begin position="6"/>
        <end position="23"/>
    </location>
</feature>
<comment type="caution">
    <text evidence="2">The sequence shown here is derived from an EMBL/GenBank/DDBJ whole genome shotgun (WGS) entry which is preliminary data.</text>
</comment>
<keyword evidence="3" id="KW-1185">Reference proteome</keyword>
<dbReference type="Proteomes" id="UP000823775">
    <property type="component" value="Unassembled WGS sequence"/>
</dbReference>
<sequence>MSWSGVYTWVVTLYLCFACGMQMRHIYKAESLGPGTSICVTSVFHIWRSVARRWN</sequence>
<feature type="non-terminal residue" evidence="2">
    <location>
        <position position="55"/>
    </location>
</feature>
<evidence type="ECO:0000256" key="1">
    <source>
        <dbReference type="SAM" id="Phobius"/>
    </source>
</evidence>
<name>A0ABS8WHT5_DATST</name>
<proteinExistence type="predicted"/>